<feature type="transmembrane region" description="Helical" evidence="2">
    <location>
        <begin position="149"/>
        <end position="172"/>
    </location>
</feature>
<feature type="transmembrane region" description="Helical" evidence="2">
    <location>
        <begin position="1015"/>
        <end position="1033"/>
    </location>
</feature>
<feature type="transmembrane region" description="Helical" evidence="2">
    <location>
        <begin position="992"/>
        <end position="1008"/>
    </location>
</feature>
<feature type="transmembrane region" description="Helical" evidence="2">
    <location>
        <begin position="906"/>
        <end position="925"/>
    </location>
</feature>
<feature type="transmembrane region" description="Helical" evidence="2">
    <location>
        <begin position="210"/>
        <end position="229"/>
    </location>
</feature>
<dbReference type="Proteomes" id="UP000831787">
    <property type="component" value="Chromosome"/>
</dbReference>
<feature type="transmembrane region" description="Helical" evidence="2">
    <location>
        <begin position="267"/>
        <end position="286"/>
    </location>
</feature>
<feature type="transmembrane region" description="Helical" evidence="2">
    <location>
        <begin position="499"/>
        <end position="518"/>
    </location>
</feature>
<sequence length="1137" mass="130270">MEKLSEKQREEAFRKELHVLKDRGYLSQEKYKEVKEAHQHYLKSKIFSVPESQSAESVSVEPEEKQAQKPKPPKPKKVKTKAQIRERNITWSLILGVVLLLISGLVVATSNWEQMGPGLKVFSIAFVSLFFFGLSYISRKLLKIKQTAFAFLTLGSLLIPIGILAIGYFQLLGSYLSLEGEGRYLLGFIGTVLPMPVFVRNAVVHRSRLFVWVSFVFLSLAVGFGLETARVPVDVFYLGIMVFNGVLLWSCFRFRSLNKIELFIKEIPVYAQANLVLSTLLMLVFYNNEIIYSVNVILTACLYMAMVYVYKRKEYQFVFCLLFVYGIYQFTEHSPLREFDVFIYALTGLLYIGFAAAVKEDGITEKVFIYASGFISLCAFIYISFEGFVLHYGEASLLLCLGYLAVAVNYFILTNITKQKLFEYLTAVFLFVALGEFGEWIDIVPIEWFLFAAAVIVNVSLGLLAKQKWLTAVKESSFFLSLLVLAGCMSYTIQMQHHVQLAFMLIIVSALSVLVYQLDRNKDVAAAAKWTHPVSFILACLAWLPWLEEHTLVFKDHIGTSGMFAIAGLLIIGISLGWGRTKKKELAIASFYCGQAVYAAAIAQSVFDPVLDPVLVRPLILAVGMVLFAWLVVYSKVHFLWALVSITAFSFYVSLISTFAIEYFQSVSLYLMGAPIWLIGLGTLGRKRWKSMEPYFFWVAHIALPVIIAHCFIGLLIDTDVHPFLLLVPVAVYVYSALKKDKEWQVKLLLYVGMSVVHLLLFGVWLYYELWPLISITYVWLASSLVFTCVWVAVPVDWKRRIEWFIVPFSLVGLVNLIYHEGELFDLELIPLIGYIVLNLYFLQIRKWPWIQFLPLLASVMMWLNFSEAVSRMLWFVFVSAGFFVLTVAGRHFYPLLVEWKKDKKQLDPYSVTAVMYVPLLCALIRFEDSIWLKILPLLLLACWLIIHSKRLFVPLAERIFQTLAAGSLYTAYVMVLGAYEANIPDLIEAELRVLPVILVMIAFRLYTWRSYRASFNYVQWGVLLFLSAYLVIDAIDSHTIYDAWIIGGLSLLSMISGMQLKIKSYFFVGMGVLVFNVMYQTRPFWGNMPWWVYLLVAGFLLITVASYNEWKKQKEPGERKLETKLKKMWTALKKWE</sequence>
<feature type="transmembrane region" description="Helical" evidence="2">
    <location>
        <begin position="774"/>
        <end position="794"/>
    </location>
</feature>
<feature type="transmembrane region" description="Helical" evidence="2">
    <location>
        <begin position="89"/>
        <end position="112"/>
    </location>
</feature>
<evidence type="ECO:0000313" key="3">
    <source>
        <dbReference type="EMBL" id="UOQ44478.1"/>
    </source>
</evidence>
<feature type="transmembrane region" description="Helical" evidence="2">
    <location>
        <begin position="1039"/>
        <end position="1056"/>
    </location>
</feature>
<feature type="transmembrane region" description="Helical" evidence="2">
    <location>
        <begin position="447"/>
        <end position="465"/>
    </location>
</feature>
<feature type="transmembrane region" description="Helical" evidence="2">
    <location>
        <begin position="721"/>
        <end position="738"/>
    </location>
</feature>
<evidence type="ECO:0008006" key="5">
    <source>
        <dbReference type="Google" id="ProtNLM"/>
    </source>
</evidence>
<feature type="transmembrane region" description="Helical" evidence="2">
    <location>
        <begin position="424"/>
        <end position="441"/>
    </location>
</feature>
<feature type="transmembrane region" description="Helical" evidence="2">
    <location>
        <begin position="235"/>
        <end position="255"/>
    </location>
</feature>
<evidence type="ECO:0000313" key="4">
    <source>
        <dbReference type="Proteomes" id="UP000831787"/>
    </source>
</evidence>
<protein>
    <recommendedName>
        <fullName evidence="5">DUF2157 domain-containing protein</fullName>
    </recommendedName>
</protein>
<accession>A0ABY4EKT5</accession>
<name>A0ABY4EKT5_9BACI</name>
<feature type="transmembrane region" description="Helical" evidence="2">
    <location>
        <begin position="292"/>
        <end position="310"/>
    </location>
</feature>
<feature type="transmembrane region" description="Helical" evidence="2">
    <location>
        <begin position="873"/>
        <end position="894"/>
    </location>
</feature>
<feature type="transmembrane region" description="Helical" evidence="2">
    <location>
        <begin position="640"/>
        <end position="661"/>
    </location>
</feature>
<feature type="transmembrane region" description="Helical" evidence="2">
    <location>
        <begin position="667"/>
        <end position="684"/>
    </location>
</feature>
<feature type="transmembrane region" description="Helical" evidence="2">
    <location>
        <begin position="696"/>
        <end position="715"/>
    </location>
</feature>
<keyword evidence="4" id="KW-1185">Reference proteome</keyword>
<feature type="transmembrane region" description="Helical" evidence="2">
    <location>
        <begin position="960"/>
        <end position="980"/>
    </location>
</feature>
<feature type="region of interest" description="Disordered" evidence="1">
    <location>
        <begin position="50"/>
        <end position="79"/>
    </location>
</feature>
<feature type="transmembrane region" description="Helical" evidence="2">
    <location>
        <begin position="341"/>
        <end position="358"/>
    </location>
</feature>
<feature type="transmembrane region" description="Helical" evidence="2">
    <location>
        <begin position="615"/>
        <end position="633"/>
    </location>
</feature>
<feature type="transmembrane region" description="Helical" evidence="2">
    <location>
        <begin position="931"/>
        <end position="948"/>
    </location>
</feature>
<feature type="transmembrane region" description="Helical" evidence="2">
    <location>
        <begin position="391"/>
        <end position="412"/>
    </location>
</feature>
<feature type="transmembrane region" description="Helical" evidence="2">
    <location>
        <begin position="850"/>
        <end position="867"/>
    </location>
</feature>
<feature type="transmembrane region" description="Helical" evidence="2">
    <location>
        <begin position="558"/>
        <end position="579"/>
    </location>
</feature>
<keyword evidence="2" id="KW-0472">Membrane</keyword>
<feature type="transmembrane region" description="Helical" evidence="2">
    <location>
        <begin position="750"/>
        <end position="768"/>
    </location>
</feature>
<dbReference type="RefSeq" id="WP_244710474.1">
    <property type="nucleotide sequence ID" value="NZ_CP095073.1"/>
</dbReference>
<feature type="transmembrane region" description="Helical" evidence="2">
    <location>
        <begin position="184"/>
        <end position="203"/>
    </location>
</feature>
<feature type="transmembrane region" description="Helical" evidence="2">
    <location>
        <begin position="825"/>
        <end position="843"/>
    </location>
</feature>
<dbReference type="NCBIfam" id="NF047321">
    <property type="entry name" value="SCO7613_CTERM"/>
    <property type="match status" value="1"/>
</dbReference>
<keyword evidence="2" id="KW-0812">Transmembrane</keyword>
<feature type="transmembrane region" description="Helical" evidence="2">
    <location>
        <begin position="317"/>
        <end position="335"/>
    </location>
</feature>
<evidence type="ECO:0000256" key="2">
    <source>
        <dbReference type="SAM" id="Phobius"/>
    </source>
</evidence>
<feature type="transmembrane region" description="Helical" evidence="2">
    <location>
        <begin position="477"/>
        <end position="493"/>
    </location>
</feature>
<feature type="transmembrane region" description="Helical" evidence="2">
    <location>
        <begin position="1063"/>
        <end position="1080"/>
    </location>
</feature>
<proteinExistence type="predicted"/>
<feature type="transmembrane region" description="Helical" evidence="2">
    <location>
        <begin position="586"/>
        <end position="603"/>
    </location>
</feature>
<feature type="transmembrane region" description="Helical" evidence="2">
    <location>
        <begin position="1092"/>
        <end position="1111"/>
    </location>
</feature>
<keyword evidence="2" id="KW-1133">Transmembrane helix</keyword>
<feature type="transmembrane region" description="Helical" evidence="2">
    <location>
        <begin position="118"/>
        <end position="137"/>
    </location>
</feature>
<dbReference type="InterPro" id="IPR058062">
    <property type="entry name" value="SCO7613_C"/>
</dbReference>
<dbReference type="EMBL" id="CP095073">
    <property type="protein sequence ID" value="UOQ44478.1"/>
    <property type="molecule type" value="Genomic_DNA"/>
</dbReference>
<reference evidence="3 4" key="1">
    <citation type="submission" date="2022-04" db="EMBL/GenBank/DDBJ databases">
        <title>Halobacillus sp. isolated from saltern.</title>
        <authorList>
            <person name="Won M."/>
            <person name="Lee C.-M."/>
            <person name="Woen H.-Y."/>
            <person name="Kwon S.-W."/>
        </authorList>
    </citation>
    <scope>NUCLEOTIDE SEQUENCE [LARGE SCALE GENOMIC DNA]</scope>
    <source>
        <strain evidence="3 4">SSBR10-3</strain>
    </source>
</reference>
<feature type="transmembrane region" description="Helical" evidence="2">
    <location>
        <begin position="801"/>
        <end position="819"/>
    </location>
</feature>
<organism evidence="3 4">
    <name type="scientific">Halobacillus salinarum</name>
    <dbReference type="NCBI Taxonomy" id="2932257"/>
    <lineage>
        <taxon>Bacteria</taxon>
        <taxon>Bacillati</taxon>
        <taxon>Bacillota</taxon>
        <taxon>Bacilli</taxon>
        <taxon>Bacillales</taxon>
        <taxon>Bacillaceae</taxon>
        <taxon>Halobacillus</taxon>
    </lineage>
</organism>
<feature type="transmembrane region" description="Helical" evidence="2">
    <location>
        <begin position="367"/>
        <end position="385"/>
    </location>
</feature>
<gene>
    <name evidence="3" type="ORF">MUN89_00320</name>
</gene>
<feature type="transmembrane region" description="Helical" evidence="2">
    <location>
        <begin position="530"/>
        <end position="546"/>
    </location>
</feature>
<evidence type="ECO:0000256" key="1">
    <source>
        <dbReference type="SAM" id="MobiDB-lite"/>
    </source>
</evidence>